<gene>
    <name evidence="2" type="ORF">QNM18_23370</name>
</gene>
<evidence type="ECO:0000313" key="2">
    <source>
        <dbReference type="EMBL" id="MDK2598001.1"/>
    </source>
</evidence>
<protein>
    <submittedName>
        <fullName evidence="2">Uncharacterized protein</fullName>
    </submittedName>
</protein>
<dbReference type="RefSeq" id="WP_284138596.1">
    <property type="nucleotide sequence ID" value="NZ_JASJUT010000013.1"/>
</dbReference>
<proteinExistence type="predicted"/>
<keyword evidence="1" id="KW-0732">Signal</keyword>
<feature type="signal peptide" evidence="1">
    <location>
        <begin position="1"/>
        <end position="22"/>
    </location>
</feature>
<sequence length="697" mass="79216">MKKLTFIACTLLAMVGYFFLQEAPSDKQDPFIGLVSNNQQQEEALRLSQRHFASQKLKELTIANAQCKKSQKDFGSQVQSVHDILIRALEHELRNGKTMQELLRYSGQYNGFYSSYKDLLREAVFNIEKDKYQYTSAIDILYEWDGLSVIEGFSTIKSPLIVEALKLFEEHAEGMKLPFQLASEVDNSVLYALVENERHFNTYLESPLSVGGSTVVSPSILFSLAAGNLNIDEFKQVIASKSFTVNDVAVAVTNNMPYEHIEAMLSQTVSIGTMPLAVQSHDDFYGNFYGNLADVAASVHNVKLLKLLASYNVEPSNEPGVISGLDIAIANLPNQPEDYADLASFDSKYVDTINYLVQKGFKAHGAHIQFEELDYFFFSATYGARLSSHDVLSPELKQALRGVSLVEEHEYIQGDREKDDSLISKAIEAMEISKKVVQDQSKQCAEIRQELLTAEGFSDSREIYDLFDRLEKEQENIAARLHDIDPVLVDIWWDKRFDSSMDQSSDFIAMLRDQAFQQAFEYSTSKTLSEYETNALLYVLVHSNVDALSIWRARVEQIAPTNLMVFKHLSINHWQWLRSERFDFTIKDKFEKGLFVPAALNSSDAIKLLLELGMSPNFDMLGLDVLDVLLDESYNKGKLHDSLADIIPFVKKIERSHFARVARLKQFFPKEYEKLLKLNHHFSVAEGTLINKFKSQL</sequence>
<keyword evidence="3" id="KW-1185">Reference proteome</keyword>
<evidence type="ECO:0000256" key="1">
    <source>
        <dbReference type="SAM" id="SignalP"/>
    </source>
</evidence>
<feature type="chain" id="PRO_5045133343" evidence="1">
    <location>
        <begin position="23"/>
        <end position="697"/>
    </location>
</feature>
<name>A0ABT7ESF8_9GAMM</name>
<accession>A0ABT7ESF8</accession>
<organism evidence="2 3">
    <name type="scientific">Pseudoalteromonas obscura</name>
    <dbReference type="NCBI Taxonomy" id="3048491"/>
    <lineage>
        <taxon>Bacteria</taxon>
        <taxon>Pseudomonadati</taxon>
        <taxon>Pseudomonadota</taxon>
        <taxon>Gammaproteobacteria</taxon>
        <taxon>Alteromonadales</taxon>
        <taxon>Pseudoalteromonadaceae</taxon>
        <taxon>Pseudoalteromonas</taxon>
    </lineage>
</organism>
<comment type="caution">
    <text evidence="2">The sequence shown here is derived from an EMBL/GenBank/DDBJ whole genome shotgun (WGS) entry which is preliminary data.</text>
</comment>
<dbReference type="EMBL" id="JASJUT010000013">
    <property type="protein sequence ID" value="MDK2598001.1"/>
    <property type="molecule type" value="Genomic_DNA"/>
</dbReference>
<dbReference type="Proteomes" id="UP001231915">
    <property type="component" value="Unassembled WGS sequence"/>
</dbReference>
<reference evidence="2 3" key="1">
    <citation type="submission" date="2023-05" db="EMBL/GenBank/DDBJ databases">
        <title>Pseudoalteromonas ardens sp. nov., Pseudoalteromonas obscura sp. nov., and Pseudoalteromonas umbrosa sp. nov., isolated from the coral Montipora capitata.</title>
        <authorList>
            <person name="Thomas E.M."/>
            <person name="Smith E.M."/>
            <person name="Papke E."/>
            <person name="Shlafstein M.D."/>
            <person name="Oline D.K."/>
            <person name="Videau P."/>
            <person name="Saw J.H."/>
            <person name="Strangman W.K."/>
            <person name="Ushijima B."/>
        </authorList>
    </citation>
    <scope>NUCLEOTIDE SEQUENCE [LARGE SCALE GENOMIC DNA]</scope>
    <source>
        <strain evidence="2 3">P94</strain>
    </source>
</reference>
<evidence type="ECO:0000313" key="3">
    <source>
        <dbReference type="Proteomes" id="UP001231915"/>
    </source>
</evidence>